<dbReference type="PRINTS" id="PR00081">
    <property type="entry name" value="GDHRDH"/>
</dbReference>
<dbReference type="InterPro" id="IPR036291">
    <property type="entry name" value="NAD(P)-bd_dom_sf"/>
</dbReference>
<accession>A0A1Q5QCH9</accession>
<reference evidence="4 5" key="1">
    <citation type="submission" date="2015-06" db="EMBL/GenBank/DDBJ databases">
        <title>Talaromyces atroroseus IBT 11181 draft genome.</title>
        <authorList>
            <person name="Rasmussen K.B."/>
            <person name="Rasmussen S."/>
            <person name="Petersen B."/>
            <person name="Sicheritz-Ponten T."/>
            <person name="Mortensen U.H."/>
            <person name="Thrane U."/>
        </authorList>
    </citation>
    <scope>NUCLEOTIDE SEQUENCE [LARGE SCALE GENOMIC DNA]</scope>
    <source>
        <strain evidence="4 5">IBT 11181</strain>
    </source>
</reference>
<dbReference type="AlphaFoldDB" id="A0A1Q5QCH9"/>
<keyword evidence="2" id="KW-0521">NADP</keyword>
<protein>
    <recommendedName>
        <fullName evidence="6">Short-chain dehydrogenase TIC 32, chloroplastic</fullName>
    </recommendedName>
</protein>
<evidence type="ECO:0000256" key="3">
    <source>
        <dbReference type="ARBA" id="ARBA00023002"/>
    </source>
</evidence>
<dbReference type="Pfam" id="PF00106">
    <property type="entry name" value="adh_short"/>
    <property type="match status" value="1"/>
</dbReference>
<evidence type="ECO:0008006" key="6">
    <source>
        <dbReference type="Google" id="ProtNLM"/>
    </source>
</evidence>
<dbReference type="InterPro" id="IPR002347">
    <property type="entry name" value="SDR_fam"/>
</dbReference>
<dbReference type="Gene3D" id="3.40.50.720">
    <property type="entry name" value="NAD(P)-binding Rossmann-like Domain"/>
    <property type="match status" value="1"/>
</dbReference>
<evidence type="ECO:0000313" key="5">
    <source>
        <dbReference type="Proteomes" id="UP000214365"/>
    </source>
</evidence>
<dbReference type="PANTHER" id="PTHR24320">
    <property type="entry name" value="RETINOL DEHYDROGENASE"/>
    <property type="match status" value="1"/>
</dbReference>
<dbReference type="SUPFAM" id="SSF51735">
    <property type="entry name" value="NAD(P)-binding Rossmann-fold domains"/>
    <property type="match status" value="1"/>
</dbReference>
<sequence length="318" mass="34901">MTATSHPEFNDQTEALEVARVFADAIRGKTVLVTGVNRGGIGFATAEAFDSIDELKLKFPSVDYRPLVINLSSQQAVRTAAAELLSWPDVPTLDIIVNSAGIMLLPERIINEDGIEMHFATNHIGHFLFTCLVMPKLIKAAEKNPKGSTRIINVSSASPTFSAMRWSDMNFEKTSKELPEAERPNYDVHRYWGEPDAENKSYIPLEGYNVSKVANVLFGIAANARLYDKYGILSLALHPGVIQTELVRSLGAGASTSLVAALDPKLGVGKTKDGNENYGAYLADCQISDRARPLAVSSDEAEKLWELSEKLVKERFAW</sequence>
<dbReference type="GO" id="GO:0016491">
    <property type="term" value="F:oxidoreductase activity"/>
    <property type="evidence" value="ECO:0007669"/>
    <property type="project" value="UniProtKB-KW"/>
</dbReference>
<dbReference type="OrthoDB" id="191139at2759"/>
<evidence type="ECO:0000313" key="4">
    <source>
        <dbReference type="EMBL" id="OKL63569.1"/>
    </source>
</evidence>
<keyword evidence="3" id="KW-0560">Oxidoreductase</keyword>
<dbReference type="STRING" id="1441469.A0A1Q5QCH9"/>
<keyword evidence="5" id="KW-1185">Reference proteome</keyword>
<dbReference type="RefSeq" id="XP_020123690.1">
    <property type="nucleotide sequence ID" value="XM_020261640.1"/>
</dbReference>
<dbReference type="GeneID" id="31001678"/>
<proteinExistence type="inferred from homology"/>
<dbReference type="Proteomes" id="UP000214365">
    <property type="component" value="Unassembled WGS sequence"/>
</dbReference>
<evidence type="ECO:0000256" key="1">
    <source>
        <dbReference type="ARBA" id="ARBA00006484"/>
    </source>
</evidence>
<comment type="caution">
    <text evidence="4">The sequence shown here is derived from an EMBL/GenBank/DDBJ whole genome shotgun (WGS) entry which is preliminary data.</text>
</comment>
<organism evidence="4 5">
    <name type="scientific">Talaromyces atroroseus</name>
    <dbReference type="NCBI Taxonomy" id="1441469"/>
    <lineage>
        <taxon>Eukaryota</taxon>
        <taxon>Fungi</taxon>
        <taxon>Dikarya</taxon>
        <taxon>Ascomycota</taxon>
        <taxon>Pezizomycotina</taxon>
        <taxon>Eurotiomycetes</taxon>
        <taxon>Eurotiomycetidae</taxon>
        <taxon>Eurotiales</taxon>
        <taxon>Trichocomaceae</taxon>
        <taxon>Talaromyces</taxon>
        <taxon>Talaromyces sect. Trachyspermi</taxon>
    </lineage>
</organism>
<gene>
    <name evidence="4" type="ORF">UA08_01923</name>
</gene>
<name>A0A1Q5QCH9_TALAT</name>
<dbReference type="EMBL" id="LFMY01000002">
    <property type="protein sequence ID" value="OKL63569.1"/>
    <property type="molecule type" value="Genomic_DNA"/>
</dbReference>
<dbReference type="PANTHER" id="PTHR24320:SF283">
    <property type="entry name" value="RETINOL DEHYDROGENASE 11"/>
    <property type="match status" value="1"/>
</dbReference>
<evidence type="ECO:0000256" key="2">
    <source>
        <dbReference type="ARBA" id="ARBA00022857"/>
    </source>
</evidence>
<comment type="similarity">
    <text evidence="1">Belongs to the short-chain dehydrogenases/reductases (SDR) family.</text>
</comment>